<gene>
    <name evidence="2" type="ORF">S03H2_14232</name>
</gene>
<name>X1GMD8_9ZZZZ</name>
<reference evidence="2" key="1">
    <citation type="journal article" date="2014" name="Front. Microbiol.">
        <title>High frequency of phylogenetically diverse reductive dehalogenase-homologous genes in deep subseafloor sedimentary metagenomes.</title>
        <authorList>
            <person name="Kawai M."/>
            <person name="Futagami T."/>
            <person name="Toyoda A."/>
            <person name="Takaki Y."/>
            <person name="Nishi S."/>
            <person name="Hori S."/>
            <person name="Arai W."/>
            <person name="Tsubouchi T."/>
            <person name="Morono Y."/>
            <person name="Uchiyama I."/>
            <person name="Ito T."/>
            <person name="Fujiyama A."/>
            <person name="Inagaki F."/>
            <person name="Takami H."/>
        </authorList>
    </citation>
    <scope>NUCLEOTIDE SEQUENCE</scope>
    <source>
        <strain evidence="2">Expedition CK06-06</strain>
    </source>
</reference>
<accession>X1GMD8</accession>
<dbReference type="GO" id="GO:0016868">
    <property type="term" value="F:intramolecular phosphotransferase activity"/>
    <property type="evidence" value="ECO:0007669"/>
    <property type="project" value="InterPro"/>
</dbReference>
<protein>
    <recommendedName>
        <fullName evidence="1">Alpha-D-phosphohexomutase C-terminal domain-containing protein</fullName>
    </recommendedName>
</protein>
<feature type="domain" description="Alpha-D-phosphohexomutase C-terminal" evidence="1">
    <location>
        <begin position="2"/>
        <end position="30"/>
    </location>
</feature>
<dbReference type="AlphaFoldDB" id="X1GMD8"/>
<organism evidence="2">
    <name type="scientific">marine sediment metagenome</name>
    <dbReference type="NCBI Taxonomy" id="412755"/>
    <lineage>
        <taxon>unclassified sequences</taxon>
        <taxon>metagenomes</taxon>
        <taxon>ecological metagenomes</taxon>
    </lineage>
</organism>
<dbReference type="Pfam" id="PF00408">
    <property type="entry name" value="PGM_PMM_IV"/>
    <property type="match status" value="1"/>
</dbReference>
<feature type="non-terminal residue" evidence="2">
    <location>
        <position position="1"/>
    </location>
</feature>
<evidence type="ECO:0000313" key="2">
    <source>
        <dbReference type="EMBL" id="GAH42804.1"/>
    </source>
</evidence>
<proteinExistence type="predicted"/>
<evidence type="ECO:0000259" key="1">
    <source>
        <dbReference type="Pfam" id="PF00408"/>
    </source>
</evidence>
<dbReference type="InterPro" id="IPR005843">
    <property type="entry name" value="A-D-PHexomutase_C"/>
</dbReference>
<sequence length="39" mass="4459">TWLLIRFSGTEPVLRIYTESNTPTRVERLLELGKELAGV</sequence>
<comment type="caution">
    <text evidence="2">The sequence shown here is derived from an EMBL/GenBank/DDBJ whole genome shotgun (WGS) entry which is preliminary data.</text>
</comment>
<dbReference type="InterPro" id="IPR036900">
    <property type="entry name" value="A-D-PHexomutase_C_sf"/>
</dbReference>
<dbReference type="Gene3D" id="3.30.310.50">
    <property type="entry name" value="Alpha-D-phosphohexomutase, C-terminal domain"/>
    <property type="match status" value="1"/>
</dbReference>
<dbReference type="SUPFAM" id="SSF55957">
    <property type="entry name" value="Phosphoglucomutase, C-terminal domain"/>
    <property type="match status" value="1"/>
</dbReference>
<dbReference type="EMBL" id="BARU01007215">
    <property type="protein sequence ID" value="GAH42804.1"/>
    <property type="molecule type" value="Genomic_DNA"/>
</dbReference>